<dbReference type="InterPro" id="IPR001314">
    <property type="entry name" value="Peptidase_S1A"/>
</dbReference>
<dbReference type="CDD" id="cd00190">
    <property type="entry name" value="Tryp_SPc"/>
    <property type="match status" value="1"/>
</dbReference>
<dbReference type="InterPro" id="IPR009003">
    <property type="entry name" value="Peptidase_S1_PA"/>
</dbReference>
<dbReference type="InterPro" id="IPR033116">
    <property type="entry name" value="TRYPSIN_SER"/>
</dbReference>
<dbReference type="SUPFAM" id="SSF50494">
    <property type="entry name" value="Trypsin-like serine proteases"/>
    <property type="match status" value="1"/>
</dbReference>
<evidence type="ECO:0000313" key="8">
    <source>
        <dbReference type="Ensembl" id="ENSPCEP00000010166.1"/>
    </source>
</evidence>
<dbReference type="InterPro" id="IPR018114">
    <property type="entry name" value="TRYPSIN_HIS"/>
</dbReference>
<protein>
    <recommendedName>
        <fullName evidence="7">Peptidase S1 domain-containing protein</fullName>
    </recommendedName>
</protein>
<feature type="domain" description="Peptidase S1" evidence="7">
    <location>
        <begin position="116"/>
        <end position="335"/>
    </location>
</feature>
<name>A0A8C8RSA6_9SAUR</name>
<dbReference type="AlphaFoldDB" id="A0A8C8RSA6"/>
<dbReference type="PANTHER" id="PTHR24271:SF47">
    <property type="entry name" value="KALLIKREIN-1"/>
    <property type="match status" value="1"/>
</dbReference>
<proteinExistence type="inferred from homology"/>
<evidence type="ECO:0000259" key="7">
    <source>
        <dbReference type="PROSITE" id="PS50240"/>
    </source>
</evidence>
<dbReference type="FunFam" id="2.40.10.10:FF:000077">
    <property type="entry name" value="Predicted protein"/>
    <property type="match status" value="1"/>
</dbReference>
<dbReference type="Proteomes" id="UP000694393">
    <property type="component" value="Unplaced"/>
</dbReference>
<keyword evidence="5" id="KW-1015">Disulfide bond</keyword>
<sequence length="337" mass="36178">MPRQGSGETFQCFLSNFHHQQIQVQNVDFHCRKFPGFPTKKKIPNLLQPDTGWVVPGGSLAPDHCCLLLDDIPMAAHEWHQEPSALIGGAVCEVPRAAGTDGATGEGERGSTDIRIVGGYPCEKGQPWQAALFYDQLYCGGVLMNKDWVLSAAHCRRVATVVLGEYNLRQPDESEQRKTAAKLIPHPNYNPSTKDNDIMLIKLTTPVQFNNNVYPIALARSTASPGTICLVSGWGTTTSPIPSVPALLQCANLQIVSPAECQKAYPGSITDNMLCAGVAEGGTDSCQGDSGGPLVCGGALQGIVSWGLEECAQPQKPGVYTKISKYIDWIEATIRGG</sequence>
<dbReference type="Ensembl" id="ENSPCET00000010505.1">
    <property type="protein sequence ID" value="ENSPCEP00000010166.1"/>
    <property type="gene ID" value="ENSPCEG00000007074.1"/>
</dbReference>
<accession>A0A8C8RSA6</accession>
<evidence type="ECO:0000313" key="9">
    <source>
        <dbReference type="Proteomes" id="UP000694393"/>
    </source>
</evidence>
<dbReference type="InterPro" id="IPR043504">
    <property type="entry name" value="Peptidase_S1_PA_chymotrypsin"/>
</dbReference>
<comment type="similarity">
    <text evidence="1">Belongs to the peptidase S1 family.</text>
</comment>
<keyword evidence="9" id="KW-1185">Reference proteome</keyword>
<dbReference type="SMART" id="SM00020">
    <property type="entry name" value="Tryp_SPc"/>
    <property type="match status" value="1"/>
</dbReference>
<reference evidence="8" key="2">
    <citation type="submission" date="2025-09" db="UniProtKB">
        <authorList>
            <consortium name="Ensembl"/>
        </authorList>
    </citation>
    <scope>IDENTIFICATION</scope>
</reference>
<dbReference type="PRINTS" id="PR00722">
    <property type="entry name" value="CHYMOTRYPSIN"/>
</dbReference>
<evidence type="ECO:0000256" key="3">
    <source>
        <dbReference type="ARBA" id="ARBA00022801"/>
    </source>
</evidence>
<dbReference type="Gene3D" id="2.40.10.10">
    <property type="entry name" value="Trypsin-like serine proteases"/>
    <property type="match status" value="2"/>
</dbReference>
<dbReference type="GO" id="GO:0004252">
    <property type="term" value="F:serine-type endopeptidase activity"/>
    <property type="evidence" value="ECO:0007669"/>
    <property type="project" value="InterPro"/>
</dbReference>
<evidence type="ECO:0000256" key="6">
    <source>
        <dbReference type="RuleBase" id="RU363034"/>
    </source>
</evidence>
<dbReference type="PROSITE" id="PS50240">
    <property type="entry name" value="TRYPSIN_DOM"/>
    <property type="match status" value="1"/>
</dbReference>
<dbReference type="PANTHER" id="PTHR24271">
    <property type="entry name" value="KALLIKREIN-RELATED"/>
    <property type="match status" value="1"/>
</dbReference>
<dbReference type="InterPro" id="IPR001254">
    <property type="entry name" value="Trypsin_dom"/>
</dbReference>
<evidence type="ECO:0000256" key="5">
    <source>
        <dbReference type="ARBA" id="ARBA00023157"/>
    </source>
</evidence>
<organism evidence="8 9">
    <name type="scientific">Pelusios castaneus</name>
    <name type="common">West African mud turtle</name>
    <dbReference type="NCBI Taxonomy" id="367368"/>
    <lineage>
        <taxon>Eukaryota</taxon>
        <taxon>Metazoa</taxon>
        <taxon>Chordata</taxon>
        <taxon>Craniata</taxon>
        <taxon>Vertebrata</taxon>
        <taxon>Euteleostomi</taxon>
        <taxon>Archelosauria</taxon>
        <taxon>Testudinata</taxon>
        <taxon>Testudines</taxon>
        <taxon>Pleurodira</taxon>
        <taxon>Pelomedusidae</taxon>
        <taxon>Pelusios</taxon>
    </lineage>
</organism>
<evidence type="ECO:0000256" key="1">
    <source>
        <dbReference type="ARBA" id="ARBA00007664"/>
    </source>
</evidence>
<dbReference type="PROSITE" id="PS00134">
    <property type="entry name" value="TRYPSIN_HIS"/>
    <property type="match status" value="1"/>
</dbReference>
<dbReference type="PROSITE" id="PS00135">
    <property type="entry name" value="TRYPSIN_SER"/>
    <property type="match status" value="1"/>
</dbReference>
<keyword evidence="4 6" id="KW-0720">Serine protease</keyword>
<dbReference type="GO" id="GO:0030141">
    <property type="term" value="C:secretory granule"/>
    <property type="evidence" value="ECO:0007669"/>
    <property type="project" value="TreeGrafter"/>
</dbReference>
<evidence type="ECO:0000256" key="2">
    <source>
        <dbReference type="ARBA" id="ARBA00022670"/>
    </source>
</evidence>
<dbReference type="GO" id="GO:0006508">
    <property type="term" value="P:proteolysis"/>
    <property type="evidence" value="ECO:0007669"/>
    <property type="project" value="UniProtKB-KW"/>
</dbReference>
<keyword evidence="2 6" id="KW-0645">Protease</keyword>
<keyword evidence="3 6" id="KW-0378">Hydrolase</keyword>
<reference evidence="8" key="1">
    <citation type="submission" date="2025-08" db="UniProtKB">
        <authorList>
            <consortium name="Ensembl"/>
        </authorList>
    </citation>
    <scope>IDENTIFICATION</scope>
</reference>
<dbReference type="Pfam" id="PF00089">
    <property type="entry name" value="Trypsin"/>
    <property type="match status" value="1"/>
</dbReference>
<evidence type="ECO:0000256" key="4">
    <source>
        <dbReference type="ARBA" id="ARBA00022825"/>
    </source>
</evidence>